<dbReference type="Proteomes" id="UP000809273">
    <property type="component" value="Unassembled WGS sequence"/>
</dbReference>
<dbReference type="SUPFAM" id="SSF48452">
    <property type="entry name" value="TPR-like"/>
    <property type="match status" value="2"/>
</dbReference>
<feature type="compositionally biased region" description="Basic and acidic residues" evidence="3">
    <location>
        <begin position="322"/>
        <end position="355"/>
    </location>
</feature>
<sequence length="367" mass="42351">MRIKSRMNKIKISMLTLLLALIVFMGLFGCSKDPAAEDFARAERLYENGEYRKAAKGSKGFRSIAMKYPESSMAPKALYRSGTIYSLYIKDYDNAIEDFACLIYYYPKHELAFDAQADIVEIYMDRLQNYEQAIIEIRKLIEKYPNRKGIDMFQYKLAQCFAYRRDFDQARLEYLILLDSYPNTKLKPDIYYNIANTYFIEGSGKIDKAVEYYQKLLDEYPKSPLVLEAKFYIAASYEEKGELEEALKRYEELMGVYENENVLKMRINGVKELMKKIEAPASEEAYRGFSSIKSKEKDEDGDEDEDTESIMEGEEEIDIIDSEGKKEEFKNSIEDKDGKTKGNNGEDKTKDKGGENKTGGGANKDVK</sequence>
<dbReference type="Gene3D" id="1.25.40.10">
    <property type="entry name" value="Tetratricopeptide repeat domain"/>
    <property type="match status" value="2"/>
</dbReference>
<evidence type="ECO:0000256" key="1">
    <source>
        <dbReference type="PROSITE-ProRule" id="PRU00339"/>
    </source>
</evidence>
<evidence type="ECO:0000256" key="3">
    <source>
        <dbReference type="SAM" id="MobiDB-lite"/>
    </source>
</evidence>
<evidence type="ECO:0000256" key="2">
    <source>
        <dbReference type="SAM" id="Coils"/>
    </source>
</evidence>
<evidence type="ECO:0000313" key="5">
    <source>
        <dbReference type="Proteomes" id="UP000809273"/>
    </source>
</evidence>
<organism evidence="4 5">
    <name type="scientific">Candidatus Zymogenus saltonus</name>
    <dbReference type="NCBI Taxonomy" id="2844893"/>
    <lineage>
        <taxon>Bacteria</taxon>
        <taxon>Deltaproteobacteria</taxon>
        <taxon>Candidatus Zymogenia</taxon>
        <taxon>Candidatus Zymogeniales</taxon>
        <taxon>Candidatus Zymogenaceae</taxon>
        <taxon>Candidatus Zymogenus</taxon>
    </lineage>
</organism>
<keyword evidence="1" id="KW-0802">TPR repeat</keyword>
<reference evidence="4" key="1">
    <citation type="journal article" date="2021" name="Environ. Microbiol.">
        <title>Genomic characterization of three novel Desulfobacterota classes expand the metabolic and phylogenetic diversity of the phylum.</title>
        <authorList>
            <person name="Murphy C.L."/>
            <person name="Biggerstaff J."/>
            <person name="Eichhorn A."/>
            <person name="Ewing E."/>
            <person name="Shahan R."/>
            <person name="Soriano D."/>
            <person name="Stewart S."/>
            <person name="VanMol K."/>
            <person name="Walker R."/>
            <person name="Walters P."/>
            <person name="Elshahed M.S."/>
            <person name="Youssef N.H."/>
        </authorList>
    </citation>
    <scope>NUCLEOTIDE SEQUENCE</scope>
    <source>
        <strain evidence="4">Zod_Metabat.24</strain>
    </source>
</reference>
<feature type="compositionally biased region" description="Gly residues" evidence="3">
    <location>
        <begin position="356"/>
        <end position="367"/>
    </location>
</feature>
<evidence type="ECO:0000313" key="4">
    <source>
        <dbReference type="EMBL" id="MBN1574135.1"/>
    </source>
</evidence>
<dbReference type="InterPro" id="IPR019734">
    <property type="entry name" value="TPR_rpt"/>
</dbReference>
<name>A0A9D8KFJ9_9DELT</name>
<accession>A0A9D8KFJ9</accession>
<dbReference type="AlphaFoldDB" id="A0A9D8KFJ9"/>
<feature type="coiled-coil region" evidence="2">
    <location>
        <begin position="233"/>
        <end position="260"/>
    </location>
</feature>
<dbReference type="PROSITE" id="PS50005">
    <property type="entry name" value="TPR"/>
    <property type="match status" value="1"/>
</dbReference>
<feature type="repeat" description="TPR" evidence="1">
    <location>
        <begin position="227"/>
        <end position="260"/>
    </location>
</feature>
<dbReference type="Pfam" id="PF13174">
    <property type="entry name" value="TPR_6"/>
    <property type="match status" value="5"/>
</dbReference>
<protein>
    <submittedName>
        <fullName evidence="4">Tetratricopeptide repeat protein</fullName>
    </submittedName>
</protein>
<comment type="caution">
    <text evidence="4">The sequence shown here is derived from an EMBL/GenBank/DDBJ whole genome shotgun (WGS) entry which is preliminary data.</text>
</comment>
<gene>
    <name evidence="4" type="ORF">JW984_13140</name>
</gene>
<feature type="compositionally biased region" description="Acidic residues" evidence="3">
    <location>
        <begin position="299"/>
        <end position="321"/>
    </location>
</feature>
<dbReference type="SMART" id="SM00028">
    <property type="entry name" value="TPR"/>
    <property type="match status" value="3"/>
</dbReference>
<feature type="region of interest" description="Disordered" evidence="3">
    <location>
        <begin position="287"/>
        <end position="367"/>
    </location>
</feature>
<dbReference type="InterPro" id="IPR011990">
    <property type="entry name" value="TPR-like_helical_dom_sf"/>
</dbReference>
<dbReference type="EMBL" id="JAFGIX010000067">
    <property type="protein sequence ID" value="MBN1574135.1"/>
    <property type="molecule type" value="Genomic_DNA"/>
</dbReference>
<reference evidence="4" key="2">
    <citation type="submission" date="2021-01" db="EMBL/GenBank/DDBJ databases">
        <authorList>
            <person name="Hahn C.R."/>
            <person name="Youssef N.H."/>
            <person name="Elshahed M."/>
        </authorList>
    </citation>
    <scope>NUCLEOTIDE SEQUENCE</scope>
    <source>
        <strain evidence="4">Zod_Metabat.24</strain>
    </source>
</reference>
<proteinExistence type="predicted"/>
<keyword evidence="2" id="KW-0175">Coiled coil</keyword>
<dbReference type="PROSITE" id="PS51257">
    <property type="entry name" value="PROKAR_LIPOPROTEIN"/>
    <property type="match status" value="1"/>
</dbReference>